<dbReference type="PANTHER" id="PTHR46082">
    <property type="entry name" value="ATP/GTP-BINDING PROTEIN-RELATED"/>
    <property type="match status" value="1"/>
</dbReference>
<dbReference type="InterPro" id="IPR000719">
    <property type="entry name" value="Prot_kinase_dom"/>
</dbReference>
<protein>
    <recommendedName>
        <fullName evidence="2">Protein kinase domain-containing protein</fullName>
    </recommendedName>
</protein>
<dbReference type="SUPFAM" id="SSF56112">
    <property type="entry name" value="Protein kinase-like (PK-like)"/>
    <property type="match status" value="1"/>
</dbReference>
<comment type="caution">
    <text evidence="3">The sequence shown here is derived from an EMBL/GenBank/DDBJ whole genome shotgun (WGS) entry which is preliminary data.</text>
</comment>
<dbReference type="Proteomes" id="UP001610446">
    <property type="component" value="Unassembled WGS sequence"/>
</dbReference>
<dbReference type="PANTHER" id="PTHR46082:SF6">
    <property type="entry name" value="AAA+ ATPASE DOMAIN-CONTAINING PROTEIN-RELATED"/>
    <property type="match status" value="1"/>
</dbReference>
<dbReference type="Gene3D" id="1.10.510.10">
    <property type="entry name" value="Transferase(Phosphotransferase) domain 1"/>
    <property type="match status" value="1"/>
</dbReference>
<sequence length="789" mass="88468">MITSRKLFDLVADSRLVVKLHGTHAEYFNIAPQNWSEGRPSLRRAWTKETWARTRHLGGGATSEVWLEERRSAGAAPAKKGQLQVVKVVPKQIDFDVYEELEAIAMLSHRSLGWCENEISVFIVTEHMKYGSLFSHLTCPMSEDEGREIITQILEGIAWLHENEFVHRDLKPNSKIGDFGFSKRTSRETSVHSFVGTRKYLAPEVPGLHPYWADRELLAYIKGTSFPVTALTDHAISQEACTFLTALLMAGPTTWASDLASAPDRELPLISRGAVSEPEKLPPPNNGIPHINEDGDHDTRTKVVDDFSALRERGLQLFAEKKYTQAEALFQQAIDGRKQVLMPYDRDTLASMQQLGVSYFLQGRHQDAQRMQQLSADVQAESLESTNINTLASNYWLGSSLLAQRKRDAAQEAVYRAMEIQMMILGVNKEDTVKSLWLGPEAAQARNLLSNVGEALFQGAQYADEESCFEKVVAARKRTLGADEQTLHSTLQPASSLRKQRGKAPRAQDVLREVHNLSPPRITAQGTLDQLQALREVLWSQEVYTAAFATLKEVLAQRRAVVGRQHPDTLRSASWLGRSLLKEKRYEEATALLTSLRKDQREALGPEHLDVAYANLWLAQSLRHQGQAGDAFPHLSTALRRFRHGLGTDHWDTVLCLCYLGSANGQLKEYTAAENTLRSALVYTKGIFGATHGETLRTQVNLGMALYGTKGSLTALWYLLPAVDEQMAALRETHEDTLDTLFCIGAALDAFKRYAESEDKKDLKKCTKALAGKWVIFWPGHQHLQYRDL</sequence>
<dbReference type="CDD" id="cd00180">
    <property type="entry name" value="PKc"/>
    <property type="match status" value="1"/>
</dbReference>
<organism evidence="3 4">
    <name type="scientific">Aspergillus pseudoustus</name>
    <dbReference type="NCBI Taxonomy" id="1810923"/>
    <lineage>
        <taxon>Eukaryota</taxon>
        <taxon>Fungi</taxon>
        <taxon>Dikarya</taxon>
        <taxon>Ascomycota</taxon>
        <taxon>Pezizomycotina</taxon>
        <taxon>Eurotiomycetes</taxon>
        <taxon>Eurotiomycetidae</taxon>
        <taxon>Eurotiales</taxon>
        <taxon>Aspergillaceae</taxon>
        <taxon>Aspergillus</taxon>
        <taxon>Aspergillus subgen. Nidulantes</taxon>
    </lineage>
</organism>
<evidence type="ECO:0000313" key="3">
    <source>
        <dbReference type="EMBL" id="KAL2839824.1"/>
    </source>
</evidence>
<feature type="domain" description="Protein kinase" evidence="2">
    <location>
        <begin position="51"/>
        <end position="334"/>
    </location>
</feature>
<dbReference type="EMBL" id="JBFXLU010000128">
    <property type="protein sequence ID" value="KAL2839824.1"/>
    <property type="molecule type" value="Genomic_DNA"/>
</dbReference>
<dbReference type="InterPro" id="IPR011990">
    <property type="entry name" value="TPR-like_helical_dom_sf"/>
</dbReference>
<dbReference type="InterPro" id="IPR011009">
    <property type="entry name" value="Kinase-like_dom_sf"/>
</dbReference>
<keyword evidence="4" id="KW-1185">Reference proteome</keyword>
<feature type="region of interest" description="Disordered" evidence="1">
    <location>
        <begin position="275"/>
        <end position="299"/>
    </location>
</feature>
<dbReference type="Pfam" id="PF00069">
    <property type="entry name" value="Pkinase"/>
    <property type="match status" value="1"/>
</dbReference>
<dbReference type="InterPro" id="IPR053137">
    <property type="entry name" value="NLR-like"/>
</dbReference>
<accession>A0ABR4JIG0</accession>
<dbReference type="Pfam" id="PF13374">
    <property type="entry name" value="TPR_10"/>
    <property type="match status" value="1"/>
</dbReference>
<dbReference type="PROSITE" id="PS50011">
    <property type="entry name" value="PROTEIN_KINASE_DOM"/>
    <property type="match status" value="1"/>
</dbReference>
<evidence type="ECO:0000313" key="4">
    <source>
        <dbReference type="Proteomes" id="UP001610446"/>
    </source>
</evidence>
<proteinExistence type="predicted"/>
<evidence type="ECO:0000259" key="2">
    <source>
        <dbReference type="PROSITE" id="PS50011"/>
    </source>
</evidence>
<dbReference type="Gene3D" id="1.25.40.10">
    <property type="entry name" value="Tetratricopeptide repeat domain"/>
    <property type="match status" value="3"/>
</dbReference>
<gene>
    <name evidence="3" type="ORF">BJY01DRAFT_236975</name>
</gene>
<reference evidence="3 4" key="1">
    <citation type="submission" date="2024-07" db="EMBL/GenBank/DDBJ databases">
        <title>Section-level genome sequencing and comparative genomics of Aspergillus sections Usti and Cavernicolus.</title>
        <authorList>
            <consortium name="Lawrence Berkeley National Laboratory"/>
            <person name="Nybo J.L."/>
            <person name="Vesth T.C."/>
            <person name="Theobald S."/>
            <person name="Frisvad J.C."/>
            <person name="Larsen T.O."/>
            <person name="Kjaerboelling I."/>
            <person name="Rothschild-Mancinelli K."/>
            <person name="Lyhne E.K."/>
            <person name="Kogle M.E."/>
            <person name="Barry K."/>
            <person name="Clum A."/>
            <person name="Na H."/>
            <person name="Ledsgaard L."/>
            <person name="Lin J."/>
            <person name="Lipzen A."/>
            <person name="Kuo A."/>
            <person name="Riley R."/>
            <person name="Mondo S."/>
            <person name="Labutti K."/>
            <person name="Haridas S."/>
            <person name="Pangalinan J."/>
            <person name="Salamov A.A."/>
            <person name="Simmons B.A."/>
            <person name="Magnuson J.K."/>
            <person name="Chen J."/>
            <person name="Drula E."/>
            <person name="Henrissat B."/>
            <person name="Wiebenga A."/>
            <person name="Lubbers R.J."/>
            <person name="Gomes A.C."/>
            <person name="Makela M.R."/>
            <person name="Stajich J."/>
            <person name="Grigoriev I.V."/>
            <person name="Mortensen U.H."/>
            <person name="De Vries R.P."/>
            <person name="Baker S.E."/>
            <person name="Andersen M.R."/>
        </authorList>
    </citation>
    <scope>NUCLEOTIDE SEQUENCE [LARGE SCALE GENOMIC DNA]</scope>
    <source>
        <strain evidence="3 4">CBS 123904</strain>
    </source>
</reference>
<dbReference type="Pfam" id="PF13424">
    <property type="entry name" value="TPR_12"/>
    <property type="match status" value="2"/>
</dbReference>
<evidence type="ECO:0000256" key="1">
    <source>
        <dbReference type="SAM" id="MobiDB-lite"/>
    </source>
</evidence>
<name>A0ABR4JIG0_9EURO</name>
<dbReference type="SUPFAM" id="SSF48452">
    <property type="entry name" value="TPR-like"/>
    <property type="match status" value="3"/>
</dbReference>